<evidence type="ECO:0000313" key="1">
    <source>
        <dbReference type="EMBL" id="GFH22740.1"/>
    </source>
</evidence>
<dbReference type="Proteomes" id="UP000485058">
    <property type="component" value="Unassembled WGS sequence"/>
</dbReference>
<gene>
    <name evidence="1" type="ORF">HaLaN_20252</name>
</gene>
<comment type="caution">
    <text evidence="1">The sequence shown here is derived from an EMBL/GenBank/DDBJ whole genome shotgun (WGS) entry which is preliminary data.</text>
</comment>
<name>A0A699ZNI3_HAELA</name>
<protein>
    <submittedName>
        <fullName evidence="1">Uncharacterized protein</fullName>
    </submittedName>
</protein>
<sequence>MAQGCLAGHLLAGEESFRLQWDPLDDRGAGCMDSVGWAGKHCQLGCRELKRGPGKGWESPSGQRAG</sequence>
<keyword evidence="2" id="KW-1185">Reference proteome</keyword>
<dbReference type="EMBL" id="BLLF01002113">
    <property type="protein sequence ID" value="GFH22740.1"/>
    <property type="molecule type" value="Genomic_DNA"/>
</dbReference>
<organism evidence="1 2">
    <name type="scientific">Haematococcus lacustris</name>
    <name type="common">Green alga</name>
    <name type="synonym">Haematococcus pluvialis</name>
    <dbReference type="NCBI Taxonomy" id="44745"/>
    <lineage>
        <taxon>Eukaryota</taxon>
        <taxon>Viridiplantae</taxon>
        <taxon>Chlorophyta</taxon>
        <taxon>core chlorophytes</taxon>
        <taxon>Chlorophyceae</taxon>
        <taxon>CS clade</taxon>
        <taxon>Chlamydomonadales</taxon>
        <taxon>Haematococcaceae</taxon>
        <taxon>Haematococcus</taxon>
    </lineage>
</organism>
<evidence type="ECO:0000313" key="2">
    <source>
        <dbReference type="Proteomes" id="UP000485058"/>
    </source>
</evidence>
<proteinExistence type="predicted"/>
<accession>A0A699ZNI3</accession>
<reference evidence="1 2" key="1">
    <citation type="submission" date="2020-02" db="EMBL/GenBank/DDBJ databases">
        <title>Draft genome sequence of Haematococcus lacustris strain NIES-144.</title>
        <authorList>
            <person name="Morimoto D."/>
            <person name="Nakagawa S."/>
            <person name="Yoshida T."/>
            <person name="Sawayama S."/>
        </authorList>
    </citation>
    <scope>NUCLEOTIDE SEQUENCE [LARGE SCALE GENOMIC DNA]</scope>
    <source>
        <strain evidence="1 2">NIES-144</strain>
    </source>
</reference>
<dbReference type="AlphaFoldDB" id="A0A699ZNI3"/>